<dbReference type="GO" id="GO:0005737">
    <property type="term" value="C:cytoplasm"/>
    <property type="evidence" value="ECO:0007669"/>
    <property type="project" value="TreeGrafter"/>
</dbReference>
<dbReference type="VEuPathDB" id="FungiDB:ASPVEDRAFT_47750"/>
<protein>
    <recommendedName>
        <fullName evidence="1">NAD-dependent epimerase/dehydratase domain-containing protein</fullName>
    </recommendedName>
</protein>
<dbReference type="OrthoDB" id="10262413at2759"/>
<evidence type="ECO:0000313" key="2">
    <source>
        <dbReference type="EMBL" id="OJJ08615.1"/>
    </source>
</evidence>
<organism evidence="2 3">
    <name type="scientific">Aspergillus versicolor CBS 583.65</name>
    <dbReference type="NCBI Taxonomy" id="1036611"/>
    <lineage>
        <taxon>Eukaryota</taxon>
        <taxon>Fungi</taxon>
        <taxon>Dikarya</taxon>
        <taxon>Ascomycota</taxon>
        <taxon>Pezizomycotina</taxon>
        <taxon>Eurotiomycetes</taxon>
        <taxon>Eurotiomycetidae</taxon>
        <taxon>Eurotiales</taxon>
        <taxon>Aspergillaceae</taxon>
        <taxon>Aspergillus</taxon>
        <taxon>Aspergillus subgen. Nidulantes</taxon>
    </lineage>
</organism>
<gene>
    <name evidence="2" type="ORF">ASPVEDRAFT_47750</name>
</gene>
<evidence type="ECO:0000259" key="1">
    <source>
        <dbReference type="Pfam" id="PF01370"/>
    </source>
</evidence>
<accession>A0A1L9Q4A9</accession>
<dbReference type="GeneID" id="63729367"/>
<name>A0A1L9Q4A9_ASPVE</name>
<dbReference type="InterPro" id="IPR001509">
    <property type="entry name" value="Epimerase_deHydtase"/>
</dbReference>
<dbReference type="EMBL" id="KV878140">
    <property type="protein sequence ID" value="OJJ08615.1"/>
    <property type="molecule type" value="Genomic_DNA"/>
</dbReference>
<dbReference type="InterPro" id="IPR051783">
    <property type="entry name" value="NAD(P)-dependent_oxidoreduct"/>
</dbReference>
<sequence length="347" mass="38029">MSHNILITGASGYLGGTLLARWKAANLPAYNTLYALVRSDQQAQSVKEYGAEPLILDLKDLETLTRTIVQKEISIVYFLVDAFNVHTQKALIGALEQVKNKTKRDVHFLHTTGAKAFSSHVGMDGAKQLLDTDPQLYEIQKTTVSPYPWFTQIVRTNTDIIDTADAAGVRSYIFAPCIVYGKGEGFGNRISIQDVAIVRAAKAAGRVYRVDSDRPVWPVCHIHDNTELYFQILRQILQGKDVGHGKEGFFLAASGSVAWDDIYQAFAKALAKRGVIETAEVELADESGLEKMASGLYLGNGTVEIQLGGGCNFTAAHGSNIGWKPQYAPEHILEAADEEVEQILKSL</sequence>
<dbReference type="AlphaFoldDB" id="A0A1L9Q4A9"/>
<feature type="domain" description="NAD-dependent epimerase/dehydratase" evidence="1">
    <location>
        <begin position="5"/>
        <end position="238"/>
    </location>
</feature>
<dbReference type="Proteomes" id="UP000184073">
    <property type="component" value="Unassembled WGS sequence"/>
</dbReference>
<dbReference type="GO" id="GO:0004029">
    <property type="term" value="F:aldehyde dehydrogenase (NAD+) activity"/>
    <property type="evidence" value="ECO:0007669"/>
    <property type="project" value="TreeGrafter"/>
</dbReference>
<reference evidence="3" key="1">
    <citation type="journal article" date="2017" name="Genome Biol.">
        <title>Comparative genomics reveals high biological diversity and specific adaptations in the industrially and medically important fungal genus Aspergillus.</title>
        <authorList>
            <person name="de Vries R.P."/>
            <person name="Riley R."/>
            <person name="Wiebenga A."/>
            <person name="Aguilar-Osorio G."/>
            <person name="Amillis S."/>
            <person name="Uchima C.A."/>
            <person name="Anderluh G."/>
            <person name="Asadollahi M."/>
            <person name="Askin M."/>
            <person name="Barry K."/>
            <person name="Battaglia E."/>
            <person name="Bayram O."/>
            <person name="Benocci T."/>
            <person name="Braus-Stromeyer S.A."/>
            <person name="Caldana C."/>
            <person name="Canovas D."/>
            <person name="Cerqueira G.C."/>
            <person name="Chen F."/>
            <person name="Chen W."/>
            <person name="Choi C."/>
            <person name="Clum A."/>
            <person name="Dos Santos R.A."/>
            <person name="Damasio A.R."/>
            <person name="Diallinas G."/>
            <person name="Emri T."/>
            <person name="Fekete E."/>
            <person name="Flipphi M."/>
            <person name="Freyberg S."/>
            <person name="Gallo A."/>
            <person name="Gournas C."/>
            <person name="Habgood R."/>
            <person name="Hainaut M."/>
            <person name="Harispe M.L."/>
            <person name="Henrissat B."/>
            <person name="Hilden K.S."/>
            <person name="Hope R."/>
            <person name="Hossain A."/>
            <person name="Karabika E."/>
            <person name="Karaffa L."/>
            <person name="Karanyi Z."/>
            <person name="Krasevec N."/>
            <person name="Kuo A."/>
            <person name="Kusch H."/>
            <person name="LaButti K."/>
            <person name="Lagendijk E.L."/>
            <person name="Lapidus A."/>
            <person name="Levasseur A."/>
            <person name="Lindquist E."/>
            <person name="Lipzen A."/>
            <person name="Logrieco A.F."/>
            <person name="MacCabe A."/>
            <person name="Maekelae M.R."/>
            <person name="Malavazi I."/>
            <person name="Melin P."/>
            <person name="Meyer V."/>
            <person name="Mielnichuk N."/>
            <person name="Miskei M."/>
            <person name="Molnar A.P."/>
            <person name="Mule G."/>
            <person name="Ngan C.Y."/>
            <person name="Orejas M."/>
            <person name="Orosz E."/>
            <person name="Ouedraogo J.P."/>
            <person name="Overkamp K.M."/>
            <person name="Park H.-S."/>
            <person name="Perrone G."/>
            <person name="Piumi F."/>
            <person name="Punt P.J."/>
            <person name="Ram A.F."/>
            <person name="Ramon A."/>
            <person name="Rauscher S."/>
            <person name="Record E."/>
            <person name="Riano-Pachon D.M."/>
            <person name="Robert V."/>
            <person name="Roehrig J."/>
            <person name="Ruller R."/>
            <person name="Salamov A."/>
            <person name="Salih N.S."/>
            <person name="Samson R.A."/>
            <person name="Sandor E."/>
            <person name="Sanguinetti M."/>
            <person name="Schuetze T."/>
            <person name="Sepcic K."/>
            <person name="Shelest E."/>
            <person name="Sherlock G."/>
            <person name="Sophianopoulou V."/>
            <person name="Squina F.M."/>
            <person name="Sun H."/>
            <person name="Susca A."/>
            <person name="Todd R.B."/>
            <person name="Tsang A."/>
            <person name="Unkles S.E."/>
            <person name="van de Wiele N."/>
            <person name="van Rossen-Uffink D."/>
            <person name="Oliveira J.V."/>
            <person name="Vesth T.C."/>
            <person name="Visser J."/>
            <person name="Yu J.-H."/>
            <person name="Zhou M."/>
            <person name="Andersen M.R."/>
            <person name="Archer D.B."/>
            <person name="Baker S.E."/>
            <person name="Benoit I."/>
            <person name="Brakhage A.A."/>
            <person name="Braus G.H."/>
            <person name="Fischer R."/>
            <person name="Frisvad J.C."/>
            <person name="Goldman G.H."/>
            <person name="Houbraken J."/>
            <person name="Oakley B."/>
            <person name="Pocsi I."/>
            <person name="Scazzocchio C."/>
            <person name="Seiboth B."/>
            <person name="vanKuyk P.A."/>
            <person name="Wortman J."/>
            <person name="Dyer P.S."/>
            <person name="Grigoriev I.V."/>
        </authorList>
    </citation>
    <scope>NUCLEOTIDE SEQUENCE [LARGE SCALE GENOMIC DNA]</scope>
    <source>
        <strain evidence="3">CBS 583.65</strain>
    </source>
</reference>
<dbReference type="RefSeq" id="XP_040674377.1">
    <property type="nucleotide sequence ID" value="XM_040813856.1"/>
</dbReference>
<dbReference type="PANTHER" id="PTHR48079">
    <property type="entry name" value="PROTEIN YEEZ"/>
    <property type="match status" value="1"/>
</dbReference>
<dbReference type="Pfam" id="PF01370">
    <property type="entry name" value="Epimerase"/>
    <property type="match status" value="1"/>
</dbReference>
<evidence type="ECO:0000313" key="3">
    <source>
        <dbReference type="Proteomes" id="UP000184073"/>
    </source>
</evidence>
<dbReference type="InterPro" id="IPR036291">
    <property type="entry name" value="NAD(P)-bd_dom_sf"/>
</dbReference>
<dbReference type="Gene3D" id="3.40.50.720">
    <property type="entry name" value="NAD(P)-binding Rossmann-like Domain"/>
    <property type="match status" value="1"/>
</dbReference>
<dbReference type="SUPFAM" id="SSF51735">
    <property type="entry name" value="NAD(P)-binding Rossmann-fold domains"/>
    <property type="match status" value="1"/>
</dbReference>
<proteinExistence type="predicted"/>
<dbReference type="PANTHER" id="PTHR48079:SF6">
    <property type="entry name" value="NAD(P)-BINDING DOMAIN-CONTAINING PROTEIN-RELATED"/>
    <property type="match status" value="1"/>
</dbReference>
<keyword evidence="3" id="KW-1185">Reference proteome</keyword>